<dbReference type="SMART" id="SM00965">
    <property type="entry name" value="STN"/>
    <property type="match status" value="1"/>
</dbReference>
<dbReference type="OrthoDB" id="9775455at2"/>
<dbReference type="PANTHER" id="PTHR30332:SF17">
    <property type="entry name" value="TYPE IV PILIATION SYSTEM PROTEIN DR_0774-RELATED"/>
    <property type="match status" value="1"/>
</dbReference>
<evidence type="ECO:0000256" key="3">
    <source>
        <dbReference type="ARBA" id="ARBA00022729"/>
    </source>
</evidence>
<dbReference type="Gene3D" id="1.25.40.10">
    <property type="entry name" value="Tetratricopeptide repeat domain"/>
    <property type="match status" value="1"/>
</dbReference>
<evidence type="ECO:0000256" key="7">
    <source>
        <dbReference type="RuleBase" id="RU004003"/>
    </source>
</evidence>
<dbReference type="GO" id="GO:0009279">
    <property type="term" value="C:cell outer membrane"/>
    <property type="evidence" value="ECO:0007669"/>
    <property type="project" value="UniProtKB-SubCell"/>
</dbReference>
<evidence type="ECO:0000259" key="10">
    <source>
        <dbReference type="SMART" id="SM00965"/>
    </source>
</evidence>
<dbReference type="PRINTS" id="PR00811">
    <property type="entry name" value="BCTERIALGSPD"/>
</dbReference>
<dbReference type="PANTHER" id="PTHR30332">
    <property type="entry name" value="PROBABLE GENERAL SECRETION PATHWAY PROTEIN D"/>
    <property type="match status" value="1"/>
</dbReference>
<dbReference type="PROSITE" id="PS50005">
    <property type="entry name" value="TPR"/>
    <property type="match status" value="1"/>
</dbReference>
<evidence type="ECO:0000256" key="8">
    <source>
        <dbReference type="RuleBase" id="RU004004"/>
    </source>
</evidence>
<dbReference type="Pfam" id="PF03958">
    <property type="entry name" value="Secretin_N"/>
    <property type="match status" value="1"/>
</dbReference>
<evidence type="ECO:0000256" key="4">
    <source>
        <dbReference type="ARBA" id="ARBA00023136"/>
    </source>
</evidence>
<keyword evidence="5" id="KW-0998">Cell outer membrane</keyword>
<reference evidence="12" key="1">
    <citation type="submission" date="2006-01" db="EMBL/GenBank/DDBJ databases">
        <title>Genome of the cyst-dividing bacterium Ramlibacter tataouinensis.</title>
        <authorList>
            <person name="Barakat M."/>
            <person name="Ortet P."/>
            <person name="De Luca G."/>
            <person name="Jourlin-Castelli C."/>
            <person name="Ansaldi M."/>
            <person name="Py B."/>
            <person name="Fichant G."/>
            <person name="Coutinho P."/>
            <person name="Voulhoux R."/>
            <person name="Bastien O."/>
            <person name="Roy S."/>
            <person name="Marechal E."/>
            <person name="Henrissat B."/>
            <person name="Quentin Y."/>
            <person name="Noirot P."/>
            <person name="Filloux A."/>
            <person name="Mejean V."/>
            <person name="DuBow M."/>
            <person name="Barras F."/>
            <person name="Heulin T."/>
        </authorList>
    </citation>
    <scope>NUCLEOTIDE SEQUENCE [LARGE SCALE GENOMIC DNA]</scope>
    <source>
        <strain evidence="12">ATCC BAA-407 / DSM 14655 / LMG 21543 / TTB310</strain>
    </source>
</reference>
<keyword evidence="2 8" id="KW-0813">Transport</keyword>
<dbReference type="Gene3D" id="3.30.1370.120">
    <property type="match status" value="1"/>
</dbReference>
<dbReference type="KEGG" id="rta:Rta_12560"/>
<dbReference type="eggNOG" id="COG4796">
    <property type="taxonomic scope" value="Bacteria"/>
</dbReference>
<dbReference type="PROSITE" id="PS51257">
    <property type="entry name" value="PROKAR_LIPOPROTEIN"/>
    <property type="match status" value="1"/>
</dbReference>
<comment type="subcellular location">
    <subcellularLocation>
        <location evidence="8">Cell outer membrane</location>
    </subcellularLocation>
    <subcellularLocation>
        <location evidence="1">Membrane</location>
    </subcellularLocation>
</comment>
<dbReference type="AlphaFoldDB" id="F5Y2H8"/>
<dbReference type="Pfam" id="PF00263">
    <property type="entry name" value="Secretin"/>
    <property type="match status" value="1"/>
</dbReference>
<gene>
    <name evidence="11" type="primary">gspD</name>
    <name evidence="11" type="ordered locus">Rta_12560</name>
</gene>
<evidence type="ECO:0000313" key="11">
    <source>
        <dbReference type="EMBL" id="AEG92341.1"/>
    </source>
</evidence>
<evidence type="ECO:0000256" key="5">
    <source>
        <dbReference type="ARBA" id="ARBA00023237"/>
    </source>
</evidence>
<keyword evidence="12" id="KW-1185">Reference proteome</keyword>
<accession>F5Y2H8</accession>
<dbReference type="PATRIC" id="fig|365046.3.peg.1282"/>
<evidence type="ECO:0000256" key="1">
    <source>
        <dbReference type="ARBA" id="ARBA00004370"/>
    </source>
</evidence>
<keyword evidence="3" id="KW-0732">Signal</keyword>
<dbReference type="InterPro" id="IPR005644">
    <property type="entry name" value="NolW-like"/>
</dbReference>
<dbReference type="EMBL" id="CP000245">
    <property type="protein sequence ID" value="AEG92341.1"/>
    <property type="molecule type" value="Genomic_DNA"/>
</dbReference>
<protein>
    <submittedName>
        <fullName evidence="11">Candidate secretin, general secretion pathway protein D</fullName>
    </submittedName>
</protein>
<sequence length="668" mass="72152">MRWRYGGLCIAAALSGCADIQHLKGKTEIAFSRPLDGVQSLEAAAGTDPYNPLYQIDYLGQREKYAREFLTQAELLRAEGKFAEATAAYERVLQLDRGNMRATEGLVGLQHDLRDERRLAEGEGFLAQGKADMALSRAQDVLERSSRNRRAGKLKEASLNALTEQQVARDRIQAGRAVLDAPVTLQLRDAPIRIAFESISKSTGLNILLDRDVKQDVRVSIFVKDISVADAIDLVLLQNQLDKRVINTNTILIYPSNPAKQAEYEDLVIRTFQVTNADLKYLTGLLKTMLKVKEVSADERSNTLVIRDTPERIRLAARLIAAHDIPEPEVMLEVQVLEISSGRNSNLGIQPPTGITVQTPGTAGTLTLGQLRSLGRNDLLVSPLTASINFKLEDADARVLASPRIRARNREKARILIGDRVPTITNTVTPINTGASVVTGNVTYQDVGLKLEFESQVYGNQEVGIKVNLEVSNIVQAFTDPQGGRSYQIGTRNANTTLRLKDGETQVLGGLISDNERNTASLIPGLGHLPIVGKLFGNNEGSSGQTEIVLAVTPRILREASVSAPQTTSIFSGTVNTVRERPILAEPLKVLKLADRTAVVPPGSVAATPTVPFPVAPPESPASPPAAAPPSGNPVQEAPAPQVSEPVPMSSGAALPPPPPLIHRGQRN</sequence>
<evidence type="ECO:0000313" key="12">
    <source>
        <dbReference type="Proteomes" id="UP000008385"/>
    </source>
</evidence>
<evidence type="ECO:0000256" key="9">
    <source>
        <dbReference type="SAM" id="MobiDB-lite"/>
    </source>
</evidence>
<keyword evidence="6" id="KW-0802">TPR repeat</keyword>
<dbReference type="HOGENOM" id="CLU_017432_1_0_4"/>
<feature type="compositionally biased region" description="Pro residues" evidence="9">
    <location>
        <begin position="611"/>
        <end position="632"/>
    </location>
</feature>
<dbReference type="GO" id="GO:0015627">
    <property type="term" value="C:type II protein secretion system complex"/>
    <property type="evidence" value="ECO:0007669"/>
    <property type="project" value="TreeGrafter"/>
</dbReference>
<dbReference type="GO" id="GO:0009306">
    <property type="term" value="P:protein secretion"/>
    <property type="evidence" value="ECO:0007669"/>
    <property type="project" value="InterPro"/>
</dbReference>
<dbReference type="InterPro" id="IPR011662">
    <property type="entry name" value="Secretin/TonB_short_N"/>
</dbReference>
<dbReference type="InterPro" id="IPR019734">
    <property type="entry name" value="TPR_rpt"/>
</dbReference>
<dbReference type="InterPro" id="IPR050810">
    <property type="entry name" value="Bact_Secretion_Sys_Channel"/>
</dbReference>
<comment type="similarity">
    <text evidence="7">Belongs to the bacterial secretin family.</text>
</comment>
<dbReference type="InterPro" id="IPR004846">
    <property type="entry name" value="T2SS/T3SS_dom"/>
</dbReference>
<feature type="domain" description="Secretin/TonB short N-terminal" evidence="10">
    <location>
        <begin position="205"/>
        <end position="256"/>
    </location>
</feature>
<feature type="repeat" description="TPR" evidence="6">
    <location>
        <begin position="66"/>
        <end position="99"/>
    </location>
</feature>
<dbReference type="RefSeq" id="WP_013900574.1">
    <property type="nucleotide sequence ID" value="NC_015677.1"/>
</dbReference>
<reference evidence="11 12" key="2">
    <citation type="journal article" date="2011" name="PLoS ONE">
        <title>The Cyst-Dividing Bacterium Ramlibacter tataouinensis TTB310 Genome Reveals a Well-Stocked Toolbox for Adaptation to a Desert Environment.</title>
        <authorList>
            <person name="De Luca G."/>
            <person name="Barakat M."/>
            <person name="Ortet P."/>
            <person name="Fochesato S."/>
            <person name="Jourlin-Castelli C."/>
            <person name="Ansaldi M."/>
            <person name="Py B."/>
            <person name="Fichant G."/>
            <person name="Coutinho P.M."/>
            <person name="Voulhoux R."/>
            <person name="Bastien O."/>
            <person name="Marechal E."/>
            <person name="Henrissat B."/>
            <person name="Quentin Y."/>
            <person name="Noirot P."/>
            <person name="Filloux A."/>
            <person name="Mejean V."/>
            <person name="Dubow M.S."/>
            <person name="Barras F."/>
            <person name="Barbe V."/>
            <person name="Weissenbach J."/>
            <person name="Mihalcescu I."/>
            <person name="Vermeglio A."/>
            <person name="Achouak W."/>
            <person name="Heulin T."/>
        </authorList>
    </citation>
    <scope>NUCLEOTIDE SEQUENCE [LARGE SCALE GENOMIC DNA]</scope>
    <source>
        <strain evidence="12">ATCC BAA-407 / DSM 14655 / LMG 21543 / TTB310</strain>
    </source>
</reference>
<dbReference type="STRING" id="365046.Rta_12560"/>
<name>F5Y2H8_RAMTT</name>
<dbReference type="InterPro" id="IPR038591">
    <property type="entry name" value="NolW-like_sf"/>
</dbReference>
<evidence type="ECO:0000256" key="2">
    <source>
        <dbReference type="ARBA" id="ARBA00022448"/>
    </source>
</evidence>
<keyword evidence="4" id="KW-0472">Membrane</keyword>
<dbReference type="InterPro" id="IPR011990">
    <property type="entry name" value="TPR-like_helical_dom_sf"/>
</dbReference>
<dbReference type="Gene3D" id="3.30.1370.130">
    <property type="match status" value="1"/>
</dbReference>
<dbReference type="Proteomes" id="UP000008385">
    <property type="component" value="Chromosome"/>
</dbReference>
<proteinExistence type="inferred from homology"/>
<dbReference type="InterPro" id="IPR001775">
    <property type="entry name" value="GspD/PilQ"/>
</dbReference>
<evidence type="ECO:0000256" key="6">
    <source>
        <dbReference type="PROSITE-ProRule" id="PRU00339"/>
    </source>
</evidence>
<organism evidence="11 12">
    <name type="scientific">Ramlibacter tataouinensis (strain ATCC BAA-407 / DSM 14655 / LMG 21543 / TTB310)</name>
    <dbReference type="NCBI Taxonomy" id="365046"/>
    <lineage>
        <taxon>Bacteria</taxon>
        <taxon>Pseudomonadati</taxon>
        <taxon>Pseudomonadota</taxon>
        <taxon>Betaproteobacteria</taxon>
        <taxon>Burkholderiales</taxon>
        <taxon>Comamonadaceae</taxon>
        <taxon>Ramlibacter</taxon>
    </lineage>
</organism>
<feature type="region of interest" description="Disordered" evidence="9">
    <location>
        <begin position="611"/>
        <end position="668"/>
    </location>
</feature>